<protein>
    <submittedName>
        <fullName evidence="3">Alpha/beta hydrolase</fullName>
    </submittedName>
</protein>
<dbReference type="InterPro" id="IPR029058">
    <property type="entry name" value="AB_hydrolase_fold"/>
</dbReference>
<evidence type="ECO:0000313" key="3">
    <source>
        <dbReference type="EMBL" id="MBS8261008.1"/>
    </source>
</evidence>
<proteinExistence type="predicted"/>
<dbReference type="InterPro" id="IPR050266">
    <property type="entry name" value="AB_hydrolase_sf"/>
</dbReference>
<dbReference type="PANTHER" id="PTHR43798">
    <property type="entry name" value="MONOACYLGLYCEROL LIPASE"/>
    <property type="match status" value="1"/>
</dbReference>
<organism evidence="3 4">
    <name type="scientific">Roseibium polysiphoniae</name>
    <dbReference type="NCBI Taxonomy" id="2571221"/>
    <lineage>
        <taxon>Bacteria</taxon>
        <taxon>Pseudomonadati</taxon>
        <taxon>Pseudomonadota</taxon>
        <taxon>Alphaproteobacteria</taxon>
        <taxon>Hyphomicrobiales</taxon>
        <taxon>Stappiaceae</taxon>
        <taxon>Roseibium</taxon>
    </lineage>
</organism>
<evidence type="ECO:0000259" key="2">
    <source>
        <dbReference type="Pfam" id="PF00561"/>
    </source>
</evidence>
<comment type="caution">
    <text evidence="3">The sequence shown here is derived from an EMBL/GenBank/DDBJ whole genome shotgun (WGS) entry which is preliminary data.</text>
</comment>
<dbReference type="GO" id="GO:0016787">
    <property type="term" value="F:hydrolase activity"/>
    <property type="evidence" value="ECO:0007669"/>
    <property type="project" value="UniProtKB-KW"/>
</dbReference>
<gene>
    <name evidence="3" type="ORF">DYI23_12325</name>
</gene>
<keyword evidence="1" id="KW-1133">Transmembrane helix</keyword>
<sequence>MDIQALIFFLAALPAVLLLYTFVRSRHIAGQLAPEGELKTAGGVRFHYYYRKRSSGSESRPVLVFIHGASGNALDPKIAFEGRFGEDYDLLFVDRPGLGHSSRKTPDHNDPIEQARSIGALLDALGISSCLVVGHSLGAAVTAALALERSDLVRGLAFVAAATHPWPGGVNWYYRVAALPVLGSVFCWTLTLPVGELLARKSIAHVFAPDPVPPNYAAEIGLPLLFRPYSFRANAQDVADLERNLSRQSERYGEIDQPALVVTGTHDSVVWPSIHSDGLMRDLVNARLLVLEGAGHMPHHTHSAQIAAEIRDMMADLVVGEDMHSASGPSGAQNGSVK</sequence>
<dbReference type="InterPro" id="IPR000073">
    <property type="entry name" value="AB_hydrolase_1"/>
</dbReference>
<name>A0A944GSN6_9HYPH</name>
<dbReference type="Pfam" id="PF00561">
    <property type="entry name" value="Abhydrolase_1"/>
    <property type="match status" value="1"/>
</dbReference>
<dbReference type="EMBL" id="QTKU01000002">
    <property type="protein sequence ID" value="MBS8261008.1"/>
    <property type="molecule type" value="Genomic_DNA"/>
</dbReference>
<keyword evidence="1" id="KW-0472">Membrane</keyword>
<dbReference type="RefSeq" id="WP_213216418.1">
    <property type="nucleotide sequence ID" value="NZ_QTKU01000002.1"/>
</dbReference>
<dbReference type="SUPFAM" id="SSF53474">
    <property type="entry name" value="alpha/beta-Hydrolases"/>
    <property type="match status" value="1"/>
</dbReference>
<evidence type="ECO:0000313" key="4">
    <source>
        <dbReference type="Proteomes" id="UP000705379"/>
    </source>
</evidence>
<dbReference type="Gene3D" id="3.40.50.1820">
    <property type="entry name" value="alpha/beta hydrolase"/>
    <property type="match status" value="1"/>
</dbReference>
<evidence type="ECO:0000256" key="1">
    <source>
        <dbReference type="SAM" id="Phobius"/>
    </source>
</evidence>
<dbReference type="PRINTS" id="PR00111">
    <property type="entry name" value="ABHYDROLASE"/>
</dbReference>
<accession>A0A944GSN6</accession>
<reference evidence="3" key="2">
    <citation type="journal article" date="2021" name="Microorganisms">
        <title>Bacterial Dimethylsulfoniopropionate Biosynthesis in the East China Sea.</title>
        <authorList>
            <person name="Liu J."/>
            <person name="Zhang Y."/>
            <person name="Liu J."/>
            <person name="Zhong H."/>
            <person name="Williams B.T."/>
            <person name="Zheng Y."/>
            <person name="Curson A.R.J."/>
            <person name="Sun C."/>
            <person name="Sun H."/>
            <person name="Song D."/>
            <person name="Wagner Mackenzie B."/>
            <person name="Bermejo Martinez A."/>
            <person name="Todd J.D."/>
            <person name="Zhang X.H."/>
        </authorList>
    </citation>
    <scope>NUCLEOTIDE SEQUENCE</scope>
    <source>
        <strain evidence="3">AESS21</strain>
    </source>
</reference>
<dbReference type="GO" id="GO:0016020">
    <property type="term" value="C:membrane"/>
    <property type="evidence" value="ECO:0007669"/>
    <property type="project" value="TreeGrafter"/>
</dbReference>
<keyword evidence="3" id="KW-0378">Hydrolase</keyword>
<dbReference type="PANTHER" id="PTHR43798:SF33">
    <property type="entry name" value="HYDROLASE, PUTATIVE (AFU_ORTHOLOGUE AFUA_2G14860)-RELATED"/>
    <property type="match status" value="1"/>
</dbReference>
<feature type="domain" description="AB hydrolase-1" evidence="2">
    <location>
        <begin position="61"/>
        <end position="302"/>
    </location>
</feature>
<feature type="transmembrane region" description="Helical" evidence="1">
    <location>
        <begin position="6"/>
        <end position="23"/>
    </location>
</feature>
<dbReference type="AlphaFoldDB" id="A0A944GSN6"/>
<keyword evidence="1" id="KW-0812">Transmembrane</keyword>
<reference evidence="3" key="1">
    <citation type="submission" date="2018-08" db="EMBL/GenBank/DDBJ databases">
        <authorList>
            <person name="Jin W."/>
            <person name="Wang H."/>
            <person name="Yang Y."/>
            <person name="Li M."/>
            <person name="Liu J."/>
        </authorList>
    </citation>
    <scope>NUCLEOTIDE SEQUENCE</scope>
    <source>
        <strain evidence="3">AESS21</strain>
    </source>
</reference>
<dbReference type="Proteomes" id="UP000705379">
    <property type="component" value="Unassembled WGS sequence"/>
</dbReference>